<comment type="similarity">
    <text evidence="3">Belongs to the DHNA family.</text>
</comment>
<proteinExistence type="inferred from homology"/>
<dbReference type="SMART" id="SM00905">
    <property type="entry name" value="FolB"/>
    <property type="match status" value="1"/>
</dbReference>
<keyword evidence="12" id="KW-1185">Reference proteome</keyword>
<dbReference type="SUPFAM" id="SSF55620">
    <property type="entry name" value="Tetrahydrobiopterin biosynthesis enzymes-like"/>
    <property type="match status" value="1"/>
</dbReference>
<dbReference type="FunFam" id="3.30.1130.10:FF:000003">
    <property type="entry name" value="7,8-dihydroneopterin aldolase"/>
    <property type="match status" value="1"/>
</dbReference>
<dbReference type="GO" id="GO:0004150">
    <property type="term" value="F:dihydroneopterin aldolase activity"/>
    <property type="evidence" value="ECO:0007669"/>
    <property type="project" value="UniProtKB-EC"/>
</dbReference>
<dbReference type="NCBIfam" id="TIGR00526">
    <property type="entry name" value="folB_dom"/>
    <property type="match status" value="1"/>
</dbReference>
<evidence type="ECO:0000313" key="11">
    <source>
        <dbReference type="EMBL" id="KAK4526478.1"/>
    </source>
</evidence>
<dbReference type="Gene3D" id="3.30.1130.10">
    <property type="match status" value="1"/>
</dbReference>
<reference evidence="11 12" key="1">
    <citation type="submission" date="2022-07" db="EMBL/GenBank/DDBJ databases">
        <title>Genome-wide signatures of adaptation to extreme environments.</title>
        <authorList>
            <person name="Cho C.H."/>
            <person name="Yoon H.S."/>
        </authorList>
    </citation>
    <scope>NUCLEOTIDE SEQUENCE [LARGE SCALE GENOMIC DNA]</scope>
    <source>
        <strain evidence="11 12">108.79 E11</strain>
    </source>
</reference>
<dbReference type="PANTHER" id="PTHR42844">
    <property type="entry name" value="DIHYDRONEOPTERIN ALDOLASE 1-RELATED"/>
    <property type="match status" value="1"/>
</dbReference>
<comment type="function">
    <text evidence="8">Catalyzes the conversion of 7,8-dihydroneopterin into 6-hydroxymethyl-7,8-dihydropterin, a biosynthetic precursor of the vitamin tetrahydrofolate. Can use L-threo-dihydroneopterin and D-erythro-dihydroneopterin as substrates for the formation of 6-hydroxymethyldihydropterin, but it can also catalyze the epimerization of carbon 2' of dihydroneopterin and dihydromonapterin.</text>
</comment>
<evidence type="ECO:0000256" key="9">
    <source>
        <dbReference type="ARBA" id="ARBA00063311"/>
    </source>
</evidence>
<dbReference type="EMBL" id="JANCYU010000040">
    <property type="protein sequence ID" value="KAK4526478.1"/>
    <property type="molecule type" value="Genomic_DNA"/>
</dbReference>
<dbReference type="Proteomes" id="UP001300502">
    <property type="component" value="Unassembled WGS sequence"/>
</dbReference>
<dbReference type="InterPro" id="IPR043133">
    <property type="entry name" value="GTP-CH-I_C/QueF"/>
</dbReference>
<sequence>MRDRVLLSGMTFFGRHGVAKAENELGQKFEVDIEISTDLRQAGRTDRLEHTINYAEVYYLVKHIVEGEPHKLIESVAEDVAVRILSHYEKAMDIRVRVMKPAVAVPGMVKGLGVEIFRSRQDILTNETDMHGL</sequence>
<dbReference type="AlphaFoldDB" id="A0AAV9IGM6"/>
<protein>
    <recommendedName>
        <fullName evidence="4">dihydroneopterin aldolase</fullName>
        <ecNumber evidence="4">4.1.2.25</ecNumber>
    </recommendedName>
    <alternativeName>
        <fullName evidence="7">7,8-dihydroneopterin aldolase</fullName>
    </alternativeName>
</protein>
<dbReference type="GO" id="GO:0046656">
    <property type="term" value="P:folic acid biosynthetic process"/>
    <property type="evidence" value="ECO:0007669"/>
    <property type="project" value="UniProtKB-KW"/>
</dbReference>
<gene>
    <name evidence="11" type="ORF">GAYE_SCF24G4394</name>
</gene>
<dbReference type="EC" id="4.1.2.25" evidence="4"/>
<keyword evidence="5" id="KW-0289">Folate biosynthesis</keyword>
<evidence type="ECO:0000256" key="6">
    <source>
        <dbReference type="ARBA" id="ARBA00023239"/>
    </source>
</evidence>
<dbReference type="InterPro" id="IPR006157">
    <property type="entry name" value="FolB_dom"/>
</dbReference>
<dbReference type="GO" id="GO:0005737">
    <property type="term" value="C:cytoplasm"/>
    <property type="evidence" value="ECO:0007669"/>
    <property type="project" value="TreeGrafter"/>
</dbReference>
<dbReference type="CDD" id="cd00534">
    <property type="entry name" value="DHNA_DHNTPE"/>
    <property type="match status" value="1"/>
</dbReference>
<name>A0AAV9IGM6_9RHOD</name>
<feature type="domain" description="Dihydroneopterin aldolase/epimerase" evidence="10">
    <location>
        <begin position="5"/>
        <end position="118"/>
    </location>
</feature>
<evidence type="ECO:0000256" key="1">
    <source>
        <dbReference type="ARBA" id="ARBA00001353"/>
    </source>
</evidence>
<evidence type="ECO:0000256" key="5">
    <source>
        <dbReference type="ARBA" id="ARBA00022909"/>
    </source>
</evidence>
<accession>A0AAV9IGM6</accession>
<comment type="catalytic activity">
    <reaction evidence="1">
        <text>7,8-dihydroneopterin = 6-hydroxymethyl-7,8-dihydropterin + glycolaldehyde</text>
        <dbReference type="Rhea" id="RHEA:10540"/>
        <dbReference type="ChEBI" id="CHEBI:17001"/>
        <dbReference type="ChEBI" id="CHEBI:17071"/>
        <dbReference type="ChEBI" id="CHEBI:44841"/>
        <dbReference type="EC" id="4.1.2.25"/>
    </reaction>
</comment>
<dbReference type="Pfam" id="PF02152">
    <property type="entry name" value="FolB"/>
    <property type="match status" value="1"/>
</dbReference>
<comment type="pathway">
    <text evidence="2">Cofactor biosynthesis; tetrahydrofolate biosynthesis; 2-amino-4-hydroxy-6-hydroxymethyl-7,8-dihydropteridine diphosphate from 7,8-dihydroneopterin triphosphate: step 3/4.</text>
</comment>
<dbReference type="NCBIfam" id="TIGR00525">
    <property type="entry name" value="folB"/>
    <property type="match status" value="1"/>
</dbReference>
<dbReference type="InterPro" id="IPR006156">
    <property type="entry name" value="Dihydroneopterin_aldolase"/>
</dbReference>
<evidence type="ECO:0000256" key="3">
    <source>
        <dbReference type="ARBA" id="ARBA00005708"/>
    </source>
</evidence>
<keyword evidence="6" id="KW-0456">Lyase</keyword>
<dbReference type="PANTHER" id="PTHR42844:SF1">
    <property type="entry name" value="DIHYDRONEOPTERIN ALDOLASE 1-RELATED"/>
    <property type="match status" value="1"/>
</dbReference>
<comment type="caution">
    <text evidence="11">The sequence shown here is derived from an EMBL/GenBank/DDBJ whole genome shotgun (WGS) entry which is preliminary data.</text>
</comment>
<evidence type="ECO:0000259" key="10">
    <source>
        <dbReference type="SMART" id="SM00905"/>
    </source>
</evidence>
<evidence type="ECO:0000313" key="12">
    <source>
        <dbReference type="Proteomes" id="UP001300502"/>
    </source>
</evidence>
<evidence type="ECO:0000256" key="4">
    <source>
        <dbReference type="ARBA" id="ARBA00013043"/>
    </source>
</evidence>
<organism evidence="11 12">
    <name type="scientific">Galdieria yellowstonensis</name>
    <dbReference type="NCBI Taxonomy" id="3028027"/>
    <lineage>
        <taxon>Eukaryota</taxon>
        <taxon>Rhodophyta</taxon>
        <taxon>Bangiophyceae</taxon>
        <taxon>Galdieriales</taxon>
        <taxon>Galdieriaceae</taxon>
        <taxon>Galdieria</taxon>
    </lineage>
</organism>
<evidence type="ECO:0000256" key="7">
    <source>
        <dbReference type="ARBA" id="ARBA00032903"/>
    </source>
</evidence>
<evidence type="ECO:0000256" key="8">
    <source>
        <dbReference type="ARBA" id="ARBA00055579"/>
    </source>
</evidence>
<evidence type="ECO:0000256" key="2">
    <source>
        <dbReference type="ARBA" id="ARBA00005013"/>
    </source>
</evidence>
<comment type="subunit">
    <text evidence="9">Homooctamer. Forms a hollow cylinder assembled from two ring-shaped tetramers.</text>
</comment>